<proteinExistence type="predicted"/>
<dbReference type="STRING" id="13333.W1PFN1"/>
<dbReference type="Pfam" id="PF00400">
    <property type="entry name" value="WD40"/>
    <property type="match status" value="2"/>
</dbReference>
<dbReference type="HOGENOM" id="CLU_038526_3_0_1"/>
<dbReference type="AlphaFoldDB" id="W1PFN1"/>
<evidence type="ECO:0000256" key="2">
    <source>
        <dbReference type="ARBA" id="ARBA00022737"/>
    </source>
</evidence>
<dbReference type="GO" id="GO:0000776">
    <property type="term" value="C:kinetochore"/>
    <property type="evidence" value="ECO:0000318"/>
    <property type="project" value="GO_Central"/>
</dbReference>
<dbReference type="EMBL" id="KI393888">
    <property type="protein sequence ID" value="ERN06524.1"/>
    <property type="molecule type" value="Genomic_DNA"/>
</dbReference>
<dbReference type="SMART" id="SM00320">
    <property type="entry name" value="WD40"/>
    <property type="match status" value="5"/>
</dbReference>
<evidence type="ECO:0000256" key="1">
    <source>
        <dbReference type="ARBA" id="ARBA00022574"/>
    </source>
</evidence>
<evidence type="ECO:0000313" key="5">
    <source>
        <dbReference type="Proteomes" id="UP000017836"/>
    </source>
</evidence>
<name>W1PFN1_AMBTC</name>
<dbReference type="InterPro" id="IPR019775">
    <property type="entry name" value="WD40_repeat_CS"/>
</dbReference>
<dbReference type="OMA" id="EVPIRCV"/>
<reference evidence="5" key="1">
    <citation type="journal article" date="2013" name="Science">
        <title>The Amborella genome and the evolution of flowering plants.</title>
        <authorList>
            <consortium name="Amborella Genome Project"/>
        </authorList>
    </citation>
    <scope>NUCLEOTIDE SEQUENCE [LARGE SCALE GENOMIC DNA]</scope>
</reference>
<dbReference type="Proteomes" id="UP000017836">
    <property type="component" value="Unassembled WGS sequence"/>
</dbReference>
<keyword evidence="5" id="KW-1185">Reference proteome</keyword>
<dbReference type="SUPFAM" id="SSF50978">
    <property type="entry name" value="WD40 repeat-like"/>
    <property type="match status" value="1"/>
</dbReference>
<dbReference type="OrthoDB" id="10262475at2759"/>
<protein>
    <submittedName>
        <fullName evidence="4">Uncharacterized protein</fullName>
    </submittedName>
</protein>
<dbReference type="GO" id="GO:0043130">
    <property type="term" value="F:ubiquitin binding"/>
    <property type="evidence" value="ECO:0000318"/>
    <property type="project" value="GO_Central"/>
</dbReference>
<dbReference type="InterPro" id="IPR036322">
    <property type="entry name" value="WD40_repeat_dom_sf"/>
</dbReference>
<evidence type="ECO:0000313" key="4">
    <source>
        <dbReference type="EMBL" id="ERN06524.1"/>
    </source>
</evidence>
<feature type="repeat" description="WD" evidence="3">
    <location>
        <begin position="90"/>
        <end position="124"/>
    </location>
</feature>
<accession>W1PFN1</accession>
<evidence type="ECO:0000256" key="3">
    <source>
        <dbReference type="PROSITE-ProRule" id="PRU00221"/>
    </source>
</evidence>
<dbReference type="PANTHER" id="PTHR10971">
    <property type="entry name" value="MRNA EXPORT FACTOR AND BUB3"/>
    <property type="match status" value="1"/>
</dbReference>
<keyword evidence="2" id="KW-0677">Repeat</keyword>
<dbReference type="Gene3D" id="2.130.10.10">
    <property type="entry name" value="YVTN repeat-like/Quinoprotein amine dehydrogenase"/>
    <property type="match status" value="1"/>
</dbReference>
<dbReference type="GO" id="GO:1990298">
    <property type="term" value="C:bub1-bub3 complex"/>
    <property type="evidence" value="ECO:0000318"/>
    <property type="project" value="GO_Central"/>
</dbReference>
<dbReference type="InterPro" id="IPR015943">
    <property type="entry name" value="WD40/YVTN_repeat-like_dom_sf"/>
</dbReference>
<dbReference type="eggNOG" id="KOG1036">
    <property type="taxonomic scope" value="Eukaryota"/>
</dbReference>
<dbReference type="InterPro" id="IPR001680">
    <property type="entry name" value="WD40_rpt"/>
</dbReference>
<dbReference type="PROSITE" id="PS00678">
    <property type="entry name" value="WD_REPEATS_1"/>
    <property type="match status" value="1"/>
</dbReference>
<dbReference type="GO" id="GO:0009524">
    <property type="term" value="C:phragmoplast"/>
    <property type="evidence" value="ECO:0000318"/>
    <property type="project" value="GO_Central"/>
</dbReference>
<sequence length="329" mass="36857">MEKGSSKLQRPPNDAISRVRFAPESNNLLVSSWDCTLSLYDANNSCLRNRFSSGFPILDCCFESETVALSVGSDCFVHRYDFHMGNESTLGNHDDLAICVEYSKETCQAISGGLDNKLRFWDTRMGYGCVGHLQIADAQVECMSLIGLHLTVAAGVSVHMYDLRSLNDPIQIRESCSIYHKKCIRTFPNGQGYILGSVEGQVELEFFAMSETSQANRYAFRCHPKSINGRHHLVAVNGIDLHPSYNTFITGDNEGYAIAWDGKSRRRLYEFPKFPASVASLSYNHDGEMLAVASSHTYQEANEKELPPEIYVFNVDDDLVRPFSSRTSK</sequence>
<gene>
    <name evidence="4" type="ORF">AMTR_s00058p00096230</name>
</gene>
<dbReference type="GO" id="GO:0005654">
    <property type="term" value="C:nucleoplasm"/>
    <property type="evidence" value="ECO:0000318"/>
    <property type="project" value="GO_Central"/>
</dbReference>
<dbReference type="PROSITE" id="PS50082">
    <property type="entry name" value="WD_REPEATS_2"/>
    <property type="match status" value="1"/>
</dbReference>
<dbReference type="Gramene" id="ERN06524">
    <property type="protein sequence ID" value="ERN06524"/>
    <property type="gene ID" value="AMTR_s00058p00096230"/>
</dbReference>
<organism evidence="4 5">
    <name type="scientific">Amborella trichopoda</name>
    <dbReference type="NCBI Taxonomy" id="13333"/>
    <lineage>
        <taxon>Eukaryota</taxon>
        <taxon>Viridiplantae</taxon>
        <taxon>Streptophyta</taxon>
        <taxon>Embryophyta</taxon>
        <taxon>Tracheophyta</taxon>
        <taxon>Spermatophyta</taxon>
        <taxon>Magnoliopsida</taxon>
        <taxon>Amborellales</taxon>
        <taxon>Amborellaceae</taxon>
        <taxon>Amborella</taxon>
    </lineage>
</organism>
<dbReference type="GO" id="GO:0007094">
    <property type="term" value="P:mitotic spindle assembly checkpoint signaling"/>
    <property type="evidence" value="ECO:0000318"/>
    <property type="project" value="GO_Central"/>
</dbReference>
<keyword evidence="1 3" id="KW-0853">WD repeat</keyword>